<evidence type="ECO:0000313" key="3">
    <source>
        <dbReference type="EMBL" id="XBH16060.1"/>
    </source>
</evidence>
<organism evidence="3">
    <name type="scientific">Telmatobacter sp. DSM 110680</name>
    <dbReference type="NCBI Taxonomy" id="3036704"/>
    <lineage>
        <taxon>Bacteria</taxon>
        <taxon>Pseudomonadati</taxon>
        <taxon>Acidobacteriota</taxon>
        <taxon>Terriglobia</taxon>
        <taxon>Terriglobales</taxon>
        <taxon>Acidobacteriaceae</taxon>
        <taxon>Telmatobacter</taxon>
    </lineage>
</organism>
<dbReference type="Pfam" id="PF13439">
    <property type="entry name" value="Glyco_transf_4"/>
    <property type="match status" value="1"/>
</dbReference>
<dbReference type="InterPro" id="IPR028098">
    <property type="entry name" value="Glyco_trans_4-like_N"/>
</dbReference>
<keyword evidence="3" id="KW-0328">Glycosyltransferase</keyword>
<proteinExistence type="predicted"/>
<dbReference type="SUPFAM" id="SSF53756">
    <property type="entry name" value="UDP-Glycosyltransferase/glycogen phosphorylase"/>
    <property type="match status" value="1"/>
</dbReference>
<dbReference type="EMBL" id="CP121196">
    <property type="protein sequence ID" value="XBH16060.1"/>
    <property type="molecule type" value="Genomic_DNA"/>
</dbReference>
<dbReference type="Pfam" id="PF00534">
    <property type="entry name" value="Glycos_transf_1"/>
    <property type="match status" value="1"/>
</dbReference>
<evidence type="ECO:0000259" key="2">
    <source>
        <dbReference type="Pfam" id="PF13439"/>
    </source>
</evidence>
<name>A0AAU7DEI6_9BACT</name>
<dbReference type="GO" id="GO:0016757">
    <property type="term" value="F:glycosyltransferase activity"/>
    <property type="evidence" value="ECO:0007669"/>
    <property type="project" value="UniProtKB-KW"/>
</dbReference>
<protein>
    <submittedName>
        <fullName evidence="3">Glycosyltransferase</fullName>
        <ecNumber evidence="3">2.4.-.-</ecNumber>
    </submittedName>
</protein>
<dbReference type="AlphaFoldDB" id="A0AAU7DEI6"/>
<sequence>MRIAYVLTSLGRGGAERQVIALSERMASRGHHVFLLVLKPVETHKWPTSIKVIRVDMRKSLRGVCSGLARAHRELRSFRPDIVHSHTFPANMAARILHIFGSAPAVLSTIHNIYEGRWWRATLYGLTDRLCMHTTAVSDAVAERQIKIGAVPRHKCSVVTNGIDSDSFKPSTACSAEVRAQLNAADSFVWLAAGRLTPAKDYPNLLRAFTLLRFEFPSAQLWIAGQGTALEEKRLQGLAESTGNSPHLRWLGLRDDMPALLNAADAFVLSSAWEGMPLVVGEAMAAGKPVVATEVGGVAQLVGDAGVLVPSKSSKALAQAMSGVMRMTEEQRQAIGDAARARIRHHFDMNAKADEWEDLYFRLVPACR</sequence>
<feature type="domain" description="Glycosyltransferase subfamily 4-like N-terminal" evidence="2">
    <location>
        <begin position="13"/>
        <end position="166"/>
    </location>
</feature>
<accession>A0AAU7DEI6</accession>
<feature type="domain" description="Glycosyl transferase family 1" evidence="1">
    <location>
        <begin position="179"/>
        <end position="341"/>
    </location>
</feature>
<dbReference type="Gene3D" id="3.40.50.2000">
    <property type="entry name" value="Glycogen Phosphorylase B"/>
    <property type="match status" value="2"/>
</dbReference>
<dbReference type="PANTHER" id="PTHR12526">
    <property type="entry name" value="GLYCOSYLTRANSFERASE"/>
    <property type="match status" value="1"/>
</dbReference>
<evidence type="ECO:0000259" key="1">
    <source>
        <dbReference type="Pfam" id="PF00534"/>
    </source>
</evidence>
<reference evidence="3" key="1">
    <citation type="submission" date="2023-03" db="EMBL/GenBank/DDBJ databases">
        <title>Edaphobacter sp.</title>
        <authorList>
            <person name="Huber K.J."/>
            <person name="Papendorf J."/>
            <person name="Pilke C."/>
            <person name="Bunk B."/>
            <person name="Sproeer C."/>
            <person name="Pester M."/>
        </authorList>
    </citation>
    <scope>NUCLEOTIDE SEQUENCE</scope>
    <source>
        <strain evidence="3">DSM 110680</strain>
    </source>
</reference>
<dbReference type="EC" id="2.4.-.-" evidence="3"/>
<dbReference type="RefSeq" id="WP_348261291.1">
    <property type="nucleotide sequence ID" value="NZ_CP121196.1"/>
</dbReference>
<keyword evidence="3" id="KW-0808">Transferase</keyword>
<dbReference type="InterPro" id="IPR001296">
    <property type="entry name" value="Glyco_trans_1"/>
</dbReference>
<gene>
    <name evidence="3" type="ORF">P8935_15965</name>
</gene>